<comment type="caution">
    <text evidence="2">The sequence shown here is derived from an EMBL/GenBank/DDBJ whole genome shotgun (WGS) entry which is preliminary data.</text>
</comment>
<evidence type="ECO:0008006" key="4">
    <source>
        <dbReference type="Google" id="ProtNLM"/>
    </source>
</evidence>
<gene>
    <name evidence="2" type="ORF">EV650_3721</name>
</gene>
<feature type="region of interest" description="Disordered" evidence="1">
    <location>
        <begin position="1"/>
        <end position="23"/>
    </location>
</feature>
<organism evidence="2 3">
    <name type="scientific">Kribbella kalugense</name>
    <dbReference type="NCBI Taxonomy" id="2512221"/>
    <lineage>
        <taxon>Bacteria</taxon>
        <taxon>Bacillati</taxon>
        <taxon>Actinomycetota</taxon>
        <taxon>Actinomycetes</taxon>
        <taxon>Propionibacteriales</taxon>
        <taxon>Kribbellaceae</taxon>
        <taxon>Kribbella</taxon>
    </lineage>
</organism>
<protein>
    <recommendedName>
        <fullName evidence="4">MalT-like TPR region domain-containing protein</fullName>
    </recommendedName>
</protein>
<dbReference type="EMBL" id="SODF01000002">
    <property type="protein sequence ID" value="TDW17159.1"/>
    <property type="molecule type" value="Genomic_DNA"/>
</dbReference>
<dbReference type="AlphaFoldDB" id="A0A4R7ZHI7"/>
<accession>A0A4R7ZHI7</accession>
<evidence type="ECO:0000256" key="1">
    <source>
        <dbReference type="SAM" id="MobiDB-lite"/>
    </source>
</evidence>
<reference evidence="2 3" key="1">
    <citation type="submission" date="2019-03" db="EMBL/GenBank/DDBJ databases">
        <title>Genomic Encyclopedia of Type Strains, Phase III (KMG-III): the genomes of soil and plant-associated and newly described type strains.</title>
        <authorList>
            <person name="Whitman W."/>
        </authorList>
    </citation>
    <scope>NUCLEOTIDE SEQUENCE [LARGE SCALE GENOMIC DNA]</scope>
    <source>
        <strain evidence="2 3">VKM Ac-2570</strain>
    </source>
</reference>
<keyword evidence="3" id="KW-1185">Reference proteome</keyword>
<dbReference type="Proteomes" id="UP000295447">
    <property type="component" value="Unassembled WGS sequence"/>
</dbReference>
<dbReference type="RefSeq" id="WP_202874754.1">
    <property type="nucleotide sequence ID" value="NZ_SODF01000002.1"/>
</dbReference>
<sequence length="459" mass="50623">MSEPNELLRAARERTPSRLAPGEHMSRAELADTICAWLWDTTEIKYELDGHYIAKLERGAVRWPGAAYRSGLRHVLDVAADNELGFFPPSGASPIEPDSVPPSMVGHDDDLINAGDESIALLSFAEESNVGELTVEQLQADIERIAQSYLRTPTRPLFAKSRAIRDRAFGLLAGNQSPGQSRDLYSAAGWAITLLAWMSTDLGRPDIAEGHTRTAWACAEAADHDVLRGWIRATQHTAAFWQEDFSRAAAYAEDGLRYAAGTSRLFLASAASVDLARAGRPDKARELLDLARTLAVHPAESEPGGVLICTPERAEGLWADTHLAFGEAQRTADQADHSVALFEAAPYSLRNLGSERMARLQQAKARLLLGELDGALEAVEPVLQTQMEYRVRPLIQRLAEVAALTSPYARSPKGRMLRERIAEYIQRPGHLMSPHRRIVAPPQTTPQIHLVRRSREDQE</sequence>
<evidence type="ECO:0000313" key="2">
    <source>
        <dbReference type="EMBL" id="TDW17159.1"/>
    </source>
</evidence>
<evidence type="ECO:0000313" key="3">
    <source>
        <dbReference type="Proteomes" id="UP000295447"/>
    </source>
</evidence>
<name>A0A4R7ZHI7_9ACTN</name>
<proteinExistence type="predicted"/>